<keyword evidence="5" id="KW-1185">Reference proteome</keyword>
<keyword evidence="3" id="KW-0812">Transmembrane</keyword>
<name>A0A963YT90_9PROT</name>
<dbReference type="RefSeq" id="WP_227322323.1">
    <property type="nucleotide sequence ID" value="NZ_JAESVB010000007.1"/>
</dbReference>
<dbReference type="GO" id="GO:0015225">
    <property type="term" value="F:biotin transmembrane transporter activity"/>
    <property type="evidence" value="ECO:0007669"/>
    <property type="project" value="UniProtKB-UniRule"/>
</dbReference>
<comment type="subcellular location">
    <subcellularLocation>
        <location evidence="2">Cell membrane</location>
        <topology evidence="2">Multi-pass membrane protein</topology>
    </subcellularLocation>
</comment>
<comment type="similarity">
    <text evidence="1 2">Belongs to the BioY family.</text>
</comment>
<dbReference type="PANTHER" id="PTHR34295:SF1">
    <property type="entry name" value="BIOTIN TRANSPORTER BIOY"/>
    <property type="match status" value="1"/>
</dbReference>
<dbReference type="PIRSF" id="PIRSF016661">
    <property type="entry name" value="BioY"/>
    <property type="match status" value="1"/>
</dbReference>
<feature type="transmembrane region" description="Helical" evidence="3">
    <location>
        <begin position="129"/>
        <end position="151"/>
    </location>
</feature>
<dbReference type="PANTHER" id="PTHR34295">
    <property type="entry name" value="BIOTIN TRANSPORTER BIOY"/>
    <property type="match status" value="1"/>
</dbReference>
<reference evidence="4" key="1">
    <citation type="journal article" date="2021" name="Microorganisms">
        <title>Acidisoma silvae sp. nov. and Acidisomacellulosilytica sp. nov., Two Acidophilic Bacteria Isolated from Decaying Wood, Hydrolyzing Cellulose and Producing Poly-3-hydroxybutyrate.</title>
        <authorList>
            <person name="Mieszkin S."/>
            <person name="Pouder E."/>
            <person name="Uroz S."/>
            <person name="Simon-Colin C."/>
            <person name="Alain K."/>
        </authorList>
    </citation>
    <scope>NUCLEOTIDE SEQUENCE</scope>
    <source>
        <strain evidence="4">HW T2.11</strain>
    </source>
</reference>
<dbReference type="GO" id="GO:0005886">
    <property type="term" value="C:plasma membrane"/>
    <property type="evidence" value="ECO:0007669"/>
    <property type="project" value="UniProtKB-SubCell"/>
</dbReference>
<organism evidence="4 5">
    <name type="scientific">Acidisoma silvae</name>
    <dbReference type="NCBI Taxonomy" id="2802396"/>
    <lineage>
        <taxon>Bacteria</taxon>
        <taxon>Pseudomonadati</taxon>
        <taxon>Pseudomonadota</taxon>
        <taxon>Alphaproteobacteria</taxon>
        <taxon>Acetobacterales</taxon>
        <taxon>Acidocellaceae</taxon>
        <taxon>Acidisoma</taxon>
    </lineage>
</organism>
<keyword evidence="3" id="KW-1133">Transmembrane helix</keyword>
<feature type="transmembrane region" description="Helical" evidence="3">
    <location>
        <begin position="57"/>
        <end position="86"/>
    </location>
</feature>
<dbReference type="AlphaFoldDB" id="A0A963YT90"/>
<evidence type="ECO:0000256" key="3">
    <source>
        <dbReference type="SAM" id="Phobius"/>
    </source>
</evidence>
<protein>
    <recommendedName>
        <fullName evidence="2">Biotin transporter</fullName>
    </recommendedName>
</protein>
<dbReference type="EMBL" id="JAESVB010000007">
    <property type="protein sequence ID" value="MCB8876664.1"/>
    <property type="molecule type" value="Genomic_DNA"/>
</dbReference>
<evidence type="ECO:0000313" key="4">
    <source>
        <dbReference type="EMBL" id="MCB8876664.1"/>
    </source>
</evidence>
<gene>
    <name evidence="4" type="ORF">ASILVAE211_15835</name>
</gene>
<reference evidence="4" key="2">
    <citation type="submission" date="2021-01" db="EMBL/GenBank/DDBJ databases">
        <authorList>
            <person name="Mieszkin S."/>
            <person name="Pouder E."/>
            <person name="Alain K."/>
        </authorList>
    </citation>
    <scope>NUCLEOTIDE SEQUENCE</scope>
    <source>
        <strain evidence="4">HW T2.11</strain>
    </source>
</reference>
<dbReference type="Pfam" id="PF02632">
    <property type="entry name" value="BioY"/>
    <property type="match status" value="1"/>
</dbReference>
<evidence type="ECO:0000256" key="1">
    <source>
        <dbReference type="ARBA" id="ARBA00010692"/>
    </source>
</evidence>
<feature type="transmembrane region" description="Helical" evidence="3">
    <location>
        <begin position="24"/>
        <end position="45"/>
    </location>
</feature>
<feature type="transmembrane region" description="Helical" evidence="3">
    <location>
        <begin position="157"/>
        <end position="179"/>
    </location>
</feature>
<evidence type="ECO:0000313" key="5">
    <source>
        <dbReference type="Proteomes" id="UP000708298"/>
    </source>
</evidence>
<keyword evidence="2" id="KW-0813">Transport</keyword>
<evidence type="ECO:0000256" key="2">
    <source>
        <dbReference type="PIRNR" id="PIRNR016661"/>
    </source>
</evidence>
<dbReference type="InterPro" id="IPR003784">
    <property type="entry name" value="BioY"/>
</dbReference>
<keyword evidence="2 3" id="KW-0472">Membrane</keyword>
<dbReference type="Proteomes" id="UP000708298">
    <property type="component" value="Unassembled WGS sequence"/>
</dbReference>
<dbReference type="Gene3D" id="1.10.1760.20">
    <property type="match status" value="1"/>
</dbReference>
<accession>A0A963YT90</accession>
<comment type="caution">
    <text evidence="4">The sequence shown here is derived from an EMBL/GenBank/DDBJ whole genome shotgun (WGS) entry which is preliminary data.</text>
</comment>
<sequence length="188" mass="19153">MPAQAKTIPAGRIRPNSLPLPLKAVAIGLGVCLIAAAAHISIPFWPVSMTMQSGTILLLSAVYGSGLAEATLAAYLVAGALGLPVFTSGAGLAYLVGPTGGYLFGFLAASALMGYCASRGIMRGWLGTIAAFIAGIAVIYVPGIAWLAVLFGAQKALAFGLVPFLPAEATKLAMAVLLYRSGRMLRAS</sequence>
<keyword evidence="2" id="KW-1003">Cell membrane</keyword>
<proteinExistence type="inferred from homology"/>
<feature type="transmembrane region" description="Helical" evidence="3">
    <location>
        <begin position="92"/>
        <end position="117"/>
    </location>
</feature>